<protein>
    <recommendedName>
        <fullName evidence="2">Cytochrome bc1 complex Rieske iron-sulfur subunit</fullName>
    </recommendedName>
    <alternativeName>
        <fullName evidence="8">Cytochrome bc1 reductase complex subunit QcrA</fullName>
    </alternativeName>
</protein>
<keyword evidence="3" id="KW-0001">2Fe-2S</keyword>
<evidence type="ECO:0000313" key="12">
    <source>
        <dbReference type="EMBL" id="MFD1322264.1"/>
    </source>
</evidence>
<sequence>MSEDQAVTGPGIRTRRALLAGAGAVGVSAVLAGCGGDDSTNDADGGGRDTTATEPTTGVDPGGSGGLASTADIPIGGGKIFADQGVVVTQPVAGDFKAFSALCTHKQCPVSRIDGGTIDCTCHGSKFSVADGSVKQGPATEPLAGKTIKVEGDRIFLG</sequence>
<keyword evidence="7" id="KW-1015">Disulfide bond</keyword>
<name>A0ABW3YDP4_9ACTN</name>
<evidence type="ECO:0000256" key="2">
    <source>
        <dbReference type="ARBA" id="ARBA00015816"/>
    </source>
</evidence>
<dbReference type="InterPro" id="IPR014349">
    <property type="entry name" value="Rieske_Fe-S_prot"/>
</dbReference>
<dbReference type="EMBL" id="JBHTMP010000018">
    <property type="protein sequence ID" value="MFD1322264.1"/>
    <property type="molecule type" value="Genomic_DNA"/>
</dbReference>
<dbReference type="Gene3D" id="2.102.10.10">
    <property type="entry name" value="Rieske [2Fe-2S] iron-sulphur domain"/>
    <property type="match status" value="1"/>
</dbReference>
<keyword evidence="6" id="KW-0411">Iron-sulfur</keyword>
<dbReference type="Pfam" id="PF00355">
    <property type="entry name" value="Rieske"/>
    <property type="match status" value="1"/>
</dbReference>
<evidence type="ECO:0000256" key="7">
    <source>
        <dbReference type="ARBA" id="ARBA00023157"/>
    </source>
</evidence>
<dbReference type="PANTHER" id="PTHR10134">
    <property type="entry name" value="CYTOCHROME B-C1 COMPLEX SUBUNIT RIESKE, MITOCHONDRIAL"/>
    <property type="match status" value="1"/>
</dbReference>
<evidence type="ECO:0000256" key="5">
    <source>
        <dbReference type="ARBA" id="ARBA00023004"/>
    </source>
</evidence>
<feature type="domain" description="Rieske" evidence="11">
    <location>
        <begin position="65"/>
        <end position="157"/>
    </location>
</feature>
<comment type="function">
    <text evidence="1">Iron-sulfur subunit of the cytochrome bc1 complex, an essential component of the respiratory electron transport chain required for ATP synthesis. The bc1 complex catalyzes the oxidation of menaquinol and the reduction of cytochrome c in the respiratory chain. The bc1 complex operates through a Q-cycle mechanism that couples electron transfer to generation of the proton gradient that drives ATP synthesis.</text>
</comment>
<dbReference type="InterPro" id="IPR036922">
    <property type="entry name" value="Rieske_2Fe-2S_sf"/>
</dbReference>
<organism evidence="12 13">
    <name type="scientific">Micromonospora sonneratiae</name>
    <dbReference type="NCBI Taxonomy" id="1184706"/>
    <lineage>
        <taxon>Bacteria</taxon>
        <taxon>Bacillati</taxon>
        <taxon>Actinomycetota</taxon>
        <taxon>Actinomycetes</taxon>
        <taxon>Micromonosporales</taxon>
        <taxon>Micromonosporaceae</taxon>
        <taxon>Micromonospora</taxon>
    </lineage>
</organism>
<dbReference type="PROSITE" id="PS51296">
    <property type="entry name" value="RIESKE"/>
    <property type="match status" value="1"/>
</dbReference>
<evidence type="ECO:0000313" key="13">
    <source>
        <dbReference type="Proteomes" id="UP001597260"/>
    </source>
</evidence>
<dbReference type="CDD" id="cd03467">
    <property type="entry name" value="Rieske"/>
    <property type="match status" value="1"/>
</dbReference>
<evidence type="ECO:0000256" key="3">
    <source>
        <dbReference type="ARBA" id="ARBA00022714"/>
    </source>
</evidence>
<dbReference type="Proteomes" id="UP001597260">
    <property type="component" value="Unassembled WGS sequence"/>
</dbReference>
<reference evidence="13" key="1">
    <citation type="journal article" date="2019" name="Int. J. Syst. Evol. Microbiol.">
        <title>The Global Catalogue of Microorganisms (GCM) 10K type strain sequencing project: providing services to taxonomists for standard genome sequencing and annotation.</title>
        <authorList>
            <consortium name="The Broad Institute Genomics Platform"/>
            <consortium name="The Broad Institute Genome Sequencing Center for Infectious Disease"/>
            <person name="Wu L."/>
            <person name="Ma J."/>
        </authorList>
    </citation>
    <scope>NUCLEOTIDE SEQUENCE [LARGE SCALE GENOMIC DNA]</scope>
    <source>
        <strain evidence="13">JCM 31037</strain>
    </source>
</reference>
<evidence type="ECO:0000256" key="4">
    <source>
        <dbReference type="ARBA" id="ARBA00022723"/>
    </source>
</evidence>
<keyword evidence="13" id="KW-1185">Reference proteome</keyword>
<evidence type="ECO:0000259" key="11">
    <source>
        <dbReference type="PROSITE" id="PS51296"/>
    </source>
</evidence>
<evidence type="ECO:0000256" key="10">
    <source>
        <dbReference type="SAM" id="MobiDB-lite"/>
    </source>
</evidence>
<comment type="caution">
    <text evidence="12">The sequence shown here is derived from an EMBL/GenBank/DDBJ whole genome shotgun (WGS) entry which is preliminary data.</text>
</comment>
<keyword evidence="5" id="KW-0408">Iron</keyword>
<proteinExistence type="predicted"/>
<evidence type="ECO:0000256" key="1">
    <source>
        <dbReference type="ARBA" id="ARBA00002494"/>
    </source>
</evidence>
<evidence type="ECO:0000256" key="8">
    <source>
        <dbReference type="ARBA" id="ARBA00029586"/>
    </source>
</evidence>
<keyword evidence="4" id="KW-0479">Metal-binding</keyword>
<gene>
    <name evidence="12" type="ORF">ACFQ4H_14295</name>
</gene>
<dbReference type="PRINTS" id="PR00162">
    <property type="entry name" value="RIESKE"/>
</dbReference>
<accession>A0ABW3YDP4</accession>
<dbReference type="SUPFAM" id="SSF50022">
    <property type="entry name" value="ISP domain"/>
    <property type="match status" value="1"/>
</dbReference>
<evidence type="ECO:0000256" key="9">
    <source>
        <dbReference type="ARBA" id="ARBA00034078"/>
    </source>
</evidence>
<feature type="region of interest" description="Disordered" evidence="10">
    <location>
        <begin position="38"/>
        <end position="67"/>
    </location>
</feature>
<dbReference type="InterPro" id="IPR017941">
    <property type="entry name" value="Rieske_2Fe-2S"/>
</dbReference>
<comment type="cofactor">
    <cofactor evidence="9">
        <name>[2Fe-2S] cluster</name>
        <dbReference type="ChEBI" id="CHEBI:190135"/>
    </cofactor>
</comment>
<dbReference type="RefSeq" id="WP_377570985.1">
    <property type="nucleotide sequence ID" value="NZ_JBHTMP010000018.1"/>
</dbReference>
<dbReference type="InterPro" id="IPR005805">
    <property type="entry name" value="Rieske_Fe-S_prot_C"/>
</dbReference>
<evidence type="ECO:0000256" key="6">
    <source>
        <dbReference type="ARBA" id="ARBA00023014"/>
    </source>
</evidence>